<reference evidence="1" key="1">
    <citation type="submission" date="2020-11" db="EMBL/GenBank/DDBJ databases">
        <title>Carbohydrate-dependent, anaerobic sulfur respiration: A novel catabolism in halophilic archaea.</title>
        <authorList>
            <person name="Sorokin D.Y."/>
            <person name="Messina E."/>
            <person name="Smedile F."/>
            <person name="La Cono V."/>
            <person name="Hallsworth J.E."/>
            <person name="Yakimov M.M."/>
        </authorList>
    </citation>
    <scope>NUCLEOTIDE SEQUENCE</scope>
    <source>
        <strain evidence="1">HSR-Bgl</strain>
    </source>
</reference>
<name>A0A897NGM5_9EURY</name>
<organism evidence="1 2">
    <name type="scientific">Halapricum desulfuricans</name>
    <dbReference type="NCBI Taxonomy" id="2841257"/>
    <lineage>
        <taxon>Archaea</taxon>
        <taxon>Methanobacteriati</taxon>
        <taxon>Methanobacteriota</taxon>
        <taxon>Stenosarchaea group</taxon>
        <taxon>Halobacteria</taxon>
        <taxon>Halobacteriales</taxon>
        <taxon>Haloarculaceae</taxon>
        <taxon>Halapricum</taxon>
    </lineage>
</organism>
<sequence length="67" mass="7452">MVAIPIYRCDRTEQTSSNHYQGRPVRVRQVGRAAPDDFDPDFEVGPDDRLLVAGSDDALDAFETAMP</sequence>
<evidence type="ECO:0008006" key="3">
    <source>
        <dbReference type="Google" id="ProtNLM"/>
    </source>
</evidence>
<evidence type="ECO:0000313" key="2">
    <source>
        <dbReference type="Proteomes" id="UP000663305"/>
    </source>
</evidence>
<dbReference type="Proteomes" id="UP000663305">
    <property type="component" value="Chromosome"/>
</dbReference>
<accession>A0A897NGM5</accession>
<proteinExistence type="predicted"/>
<dbReference type="AlphaFoldDB" id="A0A897NGM5"/>
<gene>
    <name evidence="1" type="ORF">HSBGL_1170</name>
</gene>
<dbReference type="EMBL" id="CP064789">
    <property type="protein sequence ID" value="QSG11594.1"/>
    <property type="molecule type" value="Genomic_DNA"/>
</dbReference>
<protein>
    <recommendedName>
        <fullName evidence="3">RCK C-terminal domain-containing protein</fullName>
    </recommendedName>
</protein>
<evidence type="ECO:0000313" key="1">
    <source>
        <dbReference type="EMBL" id="QSG11594.1"/>
    </source>
</evidence>